<accession>A0A8J6U3H3</accession>
<dbReference type="Proteomes" id="UP000643405">
    <property type="component" value="Unassembled WGS sequence"/>
</dbReference>
<dbReference type="NCBIfam" id="TIGR01556">
    <property type="entry name" value="rhamnosyltran"/>
    <property type="match status" value="1"/>
</dbReference>
<evidence type="ECO:0000313" key="5">
    <source>
        <dbReference type="EMBL" id="MBD0416668.1"/>
    </source>
</evidence>
<name>A0A8J6U3H3_9HYPH</name>
<dbReference type="SUPFAM" id="SSF53448">
    <property type="entry name" value="Nucleotide-diphospho-sugar transferases"/>
    <property type="match status" value="1"/>
</dbReference>
<proteinExistence type="inferred from homology"/>
<keyword evidence="3" id="KW-0808">Transferase</keyword>
<dbReference type="PANTHER" id="PTHR43179">
    <property type="entry name" value="RHAMNOSYLTRANSFERASE WBBL"/>
    <property type="match status" value="1"/>
</dbReference>
<protein>
    <submittedName>
        <fullName evidence="5">Glycosyltransferase family 2 protein</fullName>
    </submittedName>
</protein>
<evidence type="ECO:0000256" key="2">
    <source>
        <dbReference type="ARBA" id="ARBA00022676"/>
    </source>
</evidence>
<dbReference type="Gene3D" id="3.90.550.10">
    <property type="entry name" value="Spore Coat Polysaccharide Biosynthesis Protein SpsA, Chain A"/>
    <property type="match status" value="1"/>
</dbReference>
<dbReference type="InterPro" id="IPR029044">
    <property type="entry name" value="Nucleotide-diphossugar_trans"/>
</dbReference>
<dbReference type="GO" id="GO:0016757">
    <property type="term" value="F:glycosyltransferase activity"/>
    <property type="evidence" value="ECO:0007669"/>
    <property type="project" value="UniProtKB-KW"/>
</dbReference>
<sequence length="290" mass="32637">MEIDVCAVVVTYNPYLDHLVELLSQLRESAGAVVIINNGLPLTGIATDIDNPDNVGLATALNQGIAIAKQGGFRFVALFDQDSRPAPNMIAILRKAFIDLQQAGCNTAAVGPTYLDPRTQEIIPFVRWGFPRHQRVIGQTTPLRVDFLITSGTLIPLSVIEQIGEMDDAMFIDNIDMEWCARAIDAGYALFGVPTAKMIHTIGDSIRTINLFGLQRQIQVHAPLRLYYIMRNRIHLYRLRHVSWRWKLSDLIRIVYKYALFAFVIPPRIENVRYMTKGIAHGILGRRGKL</sequence>
<keyword evidence="6" id="KW-1185">Reference proteome</keyword>
<dbReference type="AlphaFoldDB" id="A0A8J6U3H3"/>
<dbReference type="PANTHER" id="PTHR43179:SF12">
    <property type="entry name" value="GALACTOFURANOSYLTRANSFERASE GLFT2"/>
    <property type="match status" value="1"/>
</dbReference>
<evidence type="ECO:0000313" key="6">
    <source>
        <dbReference type="Proteomes" id="UP000643405"/>
    </source>
</evidence>
<dbReference type="RefSeq" id="WP_188166104.1">
    <property type="nucleotide sequence ID" value="NZ_JACVVX010000006.1"/>
</dbReference>
<keyword evidence="2" id="KW-0328">Glycosyltransferase</keyword>
<dbReference type="InterPro" id="IPR001173">
    <property type="entry name" value="Glyco_trans_2-like"/>
</dbReference>
<organism evidence="5 6">
    <name type="scientific">Oryzicola mucosus</name>
    <dbReference type="NCBI Taxonomy" id="2767425"/>
    <lineage>
        <taxon>Bacteria</taxon>
        <taxon>Pseudomonadati</taxon>
        <taxon>Pseudomonadota</taxon>
        <taxon>Alphaproteobacteria</taxon>
        <taxon>Hyphomicrobiales</taxon>
        <taxon>Phyllobacteriaceae</taxon>
        <taxon>Oryzicola</taxon>
    </lineage>
</organism>
<gene>
    <name evidence="5" type="ORF">ICI42_18615</name>
</gene>
<dbReference type="EMBL" id="JACVVX010000006">
    <property type="protein sequence ID" value="MBD0416668.1"/>
    <property type="molecule type" value="Genomic_DNA"/>
</dbReference>
<reference evidence="5" key="1">
    <citation type="submission" date="2020-09" db="EMBL/GenBank/DDBJ databases">
        <title>Genome seq and assembly of Tianweitania sp.</title>
        <authorList>
            <person name="Chhetri G."/>
        </authorList>
    </citation>
    <scope>NUCLEOTIDE SEQUENCE</scope>
    <source>
        <strain evidence="5">Rool2</strain>
    </source>
</reference>
<evidence type="ECO:0000256" key="1">
    <source>
        <dbReference type="ARBA" id="ARBA00006739"/>
    </source>
</evidence>
<evidence type="ECO:0000259" key="4">
    <source>
        <dbReference type="Pfam" id="PF00535"/>
    </source>
</evidence>
<comment type="caution">
    <text evidence="5">The sequence shown here is derived from an EMBL/GenBank/DDBJ whole genome shotgun (WGS) entry which is preliminary data.</text>
</comment>
<dbReference type="InterPro" id="IPR006446">
    <property type="entry name" value="RhaTrfase"/>
</dbReference>
<feature type="domain" description="Glycosyltransferase 2-like" evidence="4">
    <location>
        <begin position="45"/>
        <end position="145"/>
    </location>
</feature>
<dbReference type="CDD" id="cd02526">
    <property type="entry name" value="GT2_RfbF_like"/>
    <property type="match status" value="1"/>
</dbReference>
<evidence type="ECO:0000256" key="3">
    <source>
        <dbReference type="ARBA" id="ARBA00022679"/>
    </source>
</evidence>
<comment type="similarity">
    <text evidence="1">Belongs to the glycosyltransferase 2 family.</text>
</comment>
<dbReference type="Pfam" id="PF00535">
    <property type="entry name" value="Glycos_transf_2"/>
    <property type="match status" value="1"/>
</dbReference>